<dbReference type="RefSeq" id="WP_418158060.1">
    <property type="nucleotide sequence ID" value="NZ_JBBLZC010000002.1"/>
</dbReference>
<feature type="region of interest" description="Disordered" evidence="1">
    <location>
        <begin position="1"/>
        <end position="20"/>
    </location>
</feature>
<proteinExistence type="predicted"/>
<comment type="caution">
    <text evidence="3">The sequence shown here is derived from an EMBL/GenBank/DDBJ whole genome shotgun (WGS) entry which is preliminary data.</text>
</comment>
<dbReference type="Pfam" id="PF05239">
    <property type="entry name" value="PRC"/>
    <property type="match status" value="1"/>
</dbReference>
<sequence length="208" mass="22351">MRRNSDGHETGRDGPTHGRSRLPWTLCLVATVALAGPASIRAQGEGSTSAIVEDALKNVEKDQARDAERVRRMVEEAVKGAEQAPSGQDAVNPTAPEELRSLGSDRPDALPVGLQPQDLLNKPVRDGTGARIGTVQDLVVDEPSGAARAIVAFQPLFGLPGKTSVLELEALVPVRGQSDGFVVELTPVEYERMPDYRRDQAVWRRAGT</sequence>
<dbReference type="SUPFAM" id="SSF50346">
    <property type="entry name" value="PRC-barrel domain"/>
    <property type="match status" value="1"/>
</dbReference>
<keyword evidence="4" id="KW-1185">Reference proteome</keyword>
<evidence type="ECO:0000259" key="2">
    <source>
        <dbReference type="Pfam" id="PF05239"/>
    </source>
</evidence>
<feature type="compositionally biased region" description="Basic and acidic residues" evidence="1">
    <location>
        <begin position="1"/>
        <end position="16"/>
    </location>
</feature>
<gene>
    <name evidence="3" type="ORF">U1T56_03540</name>
</gene>
<feature type="domain" description="PRC-barrel" evidence="2">
    <location>
        <begin position="118"/>
        <end position="168"/>
    </location>
</feature>
<dbReference type="EMBL" id="JBBLZC010000002">
    <property type="protein sequence ID" value="MEK0082212.1"/>
    <property type="molecule type" value="Genomic_DNA"/>
</dbReference>
<evidence type="ECO:0000313" key="4">
    <source>
        <dbReference type="Proteomes" id="UP001375743"/>
    </source>
</evidence>
<organism evidence="3 4">
    <name type="scientific">Benzoatithermus flavus</name>
    <dbReference type="NCBI Taxonomy" id="3108223"/>
    <lineage>
        <taxon>Bacteria</taxon>
        <taxon>Pseudomonadati</taxon>
        <taxon>Pseudomonadota</taxon>
        <taxon>Alphaproteobacteria</taxon>
        <taxon>Geminicoccales</taxon>
        <taxon>Geminicoccaceae</taxon>
        <taxon>Benzoatithermus</taxon>
    </lineage>
</organism>
<accession>A0ABU8XM26</accession>
<name>A0ABU8XM26_9PROT</name>
<evidence type="ECO:0000256" key="1">
    <source>
        <dbReference type="SAM" id="MobiDB-lite"/>
    </source>
</evidence>
<reference evidence="3 4" key="1">
    <citation type="submission" date="2024-01" db="EMBL/GenBank/DDBJ databases">
        <title>Multi-omics insights into the function and evolution of sodium benzoate biodegradation pathways in Benzoatithermus flavus gen. nov., sp. nov. from hot spring.</title>
        <authorList>
            <person name="Hu C.-J."/>
            <person name="Li W.-J."/>
        </authorList>
    </citation>
    <scope>NUCLEOTIDE SEQUENCE [LARGE SCALE GENOMIC DNA]</scope>
    <source>
        <strain evidence="3 4">SYSU G07066</strain>
    </source>
</reference>
<protein>
    <submittedName>
        <fullName evidence="3">PRC-barrel domain-containing protein</fullName>
    </submittedName>
</protein>
<feature type="region of interest" description="Disordered" evidence="1">
    <location>
        <begin position="77"/>
        <end position="104"/>
    </location>
</feature>
<dbReference type="InterPro" id="IPR011033">
    <property type="entry name" value="PRC_barrel-like_sf"/>
</dbReference>
<evidence type="ECO:0000313" key="3">
    <source>
        <dbReference type="EMBL" id="MEK0082212.1"/>
    </source>
</evidence>
<dbReference type="Gene3D" id="2.30.30.240">
    <property type="entry name" value="PRC-barrel domain"/>
    <property type="match status" value="1"/>
</dbReference>
<dbReference type="Proteomes" id="UP001375743">
    <property type="component" value="Unassembled WGS sequence"/>
</dbReference>
<dbReference type="InterPro" id="IPR027275">
    <property type="entry name" value="PRC-brl_dom"/>
</dbReference>